<comment type="caution">
    <text evidence="1">The sequence shown here is derived from an EMBL/GenBank/DDBJ whole genome shotgun (WGS) entry which is preliminary data.</text>
</comment>
<name>A0AAV4IR30_9GAST</name>
<proteinExistence type="predicted"/>
<organism evidence="1 2">
    <name type="scientific">Elysia marginata</name>
    <dbReference type="NCBI Taxonomy" id="1093978"/>
    <lineage>
        <taxon>Eukaryota</taxon>
        <taxon>Metazoa</taxon>
        <taxon>Spiralia</taxon>
        <taxon>Lophotrochozoa</taxon>
        <taxon>Mollusca</taxon>
        <taxon>Gastropoda</taxon>
        <taxon>Heterobranchia</taxon>
        <taxon>Euthyneura</taxon>
        <taxon>Panpulmonata</taxon>
        <taxon>Sacoglossa</taxon>
        <taxon>Placobranchoidea</taxon>
        <taxon>Plakobranchidae</taxon>
        <taxon>Elysia</taxon>
    </lineage>
</organism>
<keyword evidence="2" id="KW-1185">Reference proteome</keyword>
<dbReference type="EMBL" id="BMAT01006393">
    <property type="protein sequence ID" value="GFS11858.1"/>
    <property type="molecule type" value="Genomic_DNA"/>
</dbReference>
<sequence>MKKRLVSYTGVDQASFSRSDILGIQRQANLTSFQSVLFAYLLLQLCFRSFERPSLANTGAAQEEEVERVKISSMAILKLKDTLVTSWCPLANHLMLKPRCLWALLRHALSFSTRKVSDSELSQNDLRYAKFGEERNLKCNNGYRFYKELDFNKRAFLNDFFHNNSQRMPALKHLHHRFINGWPLEV</sequence>
<dbReference type="Proteomes" id="UP000762676">
    <property type="component" value="Unassembled WGS sequence"/>
</dbReference>
<gene>
    <name evidence="1" type="ORF">ElyMa_003096600</name>
</gene>
<dbReference type="AlphaFoldDB" id="A0AAV4IR30"/>
<accession>A0AAV4IR30</accession>
<reference evidence="1 2" key="1">
    <citation type="journal article" date="2021" name="Elife">
        <title>Chloroplast acquisition without the gene transfer in kleptoplastic sea slugs, Plakobranchus ocellatus.</title>
        <authorList>
            <person name="Maeda T."/>
            <person name="Takahashi S."/>
            <person name="Yoshida T."/>
            <person name="Shimamura S."/>
            <person name="Takaki Y."/>
            <person name="Nagai Y."/>
            <person name="Toyoda A."/>
            <person name="Suzuki Y."/>
            <person name="Arimoto A."/>
            <person name="Ishii H."/>
            <person name="Satoh N."/>
            <person name="Nishiyama T."/>
            <person name="Hasebe M."/>
            <person name="Maruyama T."/>
            <person name="Minagawa J."/>
            <person name="Obokata J."/>
            <person name="Shigenobu S."/>
        </authorList>
    </citation>
    <scope>NUCLEOTIDE SEQUENCE [LARGE SCALE GENOMIC DNA]</scope>
</reference>
<evidence type="ECO:0000313" key="2">
    <source>
        <dbReference type="Proteomes" id="UP000762676"/>
    </source>
</evidence>
<protein>
    <submittedName>
        <fullName evidence="1">Uncharacterized protein</fullName>
    </submittedName>
</protein>
<evidence type="ECO:0000313" key="1">
    <source>
        <dbReference type="EMBL" id="GFS11858.1"/>
    </source>
</evidence>